<dbReference type="EMBL" id="CADCVN010001502">
    <property type="protein sequence ID" value="CAA9535120.1"/>
    <property type="molecule type" value="Genomic_DNA"/>
</dbReference>
<dbReference type="AlphaFoldDB" id="A0A6J4TXP2"/>
<organism evidence="2">
    <name type="scientific">uncultured Segetibacter sp</name>
    <dbReference type="NCBI Taxonomy" id="481133"/>
    <lineage>
        <taxon>Bacteria</taxon>
        <taxon>Pseudomonadati</taxon>
        <taxon>Bacteroidota</taxon>
        <taxon>Chitinophagia</taxon>
        <taxon>Chitinophagales</taxon>
        <taxon>Chitinophagaceae</taxon>
        <taxon>Segetibacter</taxon>
        <taxon>environmental samples</taxon>
    </lineage>
</organism>
<gene>
    <name evidence="2" type="ORF">AVDCRST_MAG96-3841</name>
</gene>
<evidence type="ECO:0000313" key="2">
    <source>
        <dbReference type="EMBL" id="CAA9535120.1"/>
    </source>
</evidence>
<protein>
    <recommendedName>
        <fullName evidence="3">Gingipain domain-containing protein</fullName>
    </recommendedName>
</protein>
<evidence type="ECO:0008006" key="3">
    <source>
        <dbReference type="Google" id="ProtNLM"/>
    </source>
</evidence>
<sequence>MKKFLVFIVLISVTSTAISQSYYNEWIDYNKTYYKFKVGATGLYRINNNDLNAIGLANEPAENFQLWRNGKQVPLYTSAVSGPLGANGYLEFWGEKNDGVSDRDLYKIPANQLSNEESLLTDTAALFLTVNPAGNNLRFLATANNIAGNTLAAEPWFMHSARNNFKDRINRGVALVAGSEYVYSSTYDKGEMWSSFDIYPTSPLSINFNNLHIAAGGPAASFNIAVAGGTPNQRDYAAELNNTQITGGKINAFEARIDNNSSVPLSVLSSNNAAVRIVNKSGNVNDRIVSGFIELIYPRQFDFDNAQSFAFSLAASASSKYLEITNFNAGGNAPVLYDLTNVRRYVADLSAPGKTRFVVLPSSAQANLVLVSQNQAVATAITTFQQRIFTDFKVSANQGDYLIITHSSLQIPYSGANQVDQYRAYRSSVPGGSFNAKIYDIDLLVDQFGYGIKKNPMGIRNFLRFARTSFATAPKYAFLIGRGLTYAEYRENEKNPNADRLNLIPTF</sequence>
<evidence type="ECO:0000256" key="1">
    <source>
        <dbReference type="SAM" id="SignalP"/>
    </source>
</evidence>
<reference evidence="2" key="1">
    <citation type="submission" date="2020-02" db="EMBL/GenBank/DDBJ databases">
        <authorList>
            <person name="Meier V. D."/>
        </authorList>
    </citation>
    <scope>NUCLEOTIDE SEQUENCE</scope>
    <source>
        <strain evidence="2">AVDCRST_MAG96</strain>
    </source>
</reference>
<feature type="non-terminal residue" evidence="2">
    <location>
        <position position="507"/>
    </location>
</feature>
<accession>A0A6J4TXP2</accession>
<keyword evidence="1" id="KW-0732">Signal</keyword>
<feature type="chain" id="PRO_5026858618" description="Gingipain domain-containing protein" evidence="1">
    <location>
        <begin position="20"/>
        <end position="507"/>
    </location>
</feature>
<name>A0A6J4TXP2_9BACT</name>
<feature type="signal peptide" evidence="1">
    <location>
        <begin position="1"/>
        <end position="19"/>
    </location>
</feature>
<proteinExistence type="predicted"/>